<feature type="non-terminal residue" evidence="2">
    <location>
        <position position="1"/>
    </location>
</feature>
<dbReference type="EMBL" id="CP034206">
    <property type="protein sequence ID" value="QBZ59473.1"/>
    <property type="molecule type" value="Genomic_DNA"/>
</dbReference>
<keyword evidence="1" id="KW-0732">Signal</keyword>
<protein>
    <submittedName>
        <fullName evidence="2">Uncharacterized protein</fullName>
    </submittedName>
</protein>
<evidence type="ECO:0000313" key="2">
    <source>
        <dbReference type="EMBL" id="QBZ59473.1"/>
    </source>
</evidence>
<name>A0A4P7NA96_PYROR</name>
<organism evidence="2 3">
    <name type="scientific">Pyricularia oryzae</name>
    <name type="common">Rice blast fungus</name>
    <name type="synonym">Magnaporthe oryzae</name>
    <dbReference type="NCBI Taxonomy" id="318829"/>
    <lineage>
        <taxon>Eukaryota</taxon>
        <taxon>Fungi</taxon>
        <taxon>Dikarya</taxon>
        <taxon>Ascomycota</taxon>
        <taxon>Pezizomycotina</taxon>
        <taxon>Sordariomycetes</taxon>
        <taxon>Sordariomycetidae</taxon>
        <taxon>Magnaporthales</taxon>
        <taxon>Pyriculariaceae</taxon>
        <taxon>Pyricularia</taxon>
    </lineage>
</organism>
<feature type="chain" id="PRO_5020954768" evidence="1">
    <location>
        <begin position="24"/>
        <end position="132"/>
    </location>
</feature>
<feature type="signal peptide" evidence="1">
    <location>
        <begin position="1"/>
        <end position="23"/>
    </location>
</feature>
<proteinExistence type="predicted"/>
<reference evidence="2 3" key="1">
    <citation type="journal article" date="2019" name="Mol. Biol. Evol.">
        <title>Blast fungal genomes show frequent chromosomal changes, gene gains and losses, and effector gene turnover.</title>
        <authorList>
            <person name="Gomez Luciano L.B."/>
            <person name="Jason Tsai I."/>
            <person name="Chuma I."/>
            <person name="Tosa Y."/>
            <person name="Chen Y.H."/>
            <person name="Li J.Y."/>
            <person name="Li M.Y."/>
            <person name="Jade Lu M.Y."/>
            <person name="Nakayashiki H."/>
            <person name="Li W.H."/>
        </authorList>
    </citation>
    <scope>NUCLEOTIDE SEQUENCE [LARGE SCALE GENOMIC DNA]</scope>
    <source>
        <strain evidence="2">MZ5-1-6</strain>
    </source>
</reference>
<gene>
    <name evidence="2" type="ORF">PoMZ_04434</name>
</gene>
<dbReference type="AlphaFoldDB" id="A0A4P7NA96"/>
<accession>A0A4P7NA96</accession>
<dbReference type="Proteomes" id="UP000294847">
    <property type="component" value="Chromosome 3"/>
</dbReference>
<evidence type="ECO:0000256" key="1">
    <source>
        <dbReference type="SAM" id="SignalP"/>
    </source>
</evidence>
<evidence type="ECO:0000313" key="3">
    <source>
        <dbReference type="Proteomes" id="UP000294847"/>
    </source>
</evidence>
<sequence>PFNVKFLAVSALLLGLMDAGVMAYNKIGICELSDGRCYFPDHTSSPCHEDAPSANRFSCLFASSASNTTTFAPYSAPWYSAASGASSSVTAWAPRGVLNGAARKEAAAVLGGCRAVAAMAAAEDFAARWAAG</sequence>